<dbReference type="CDD" id="cd03801">
    <property type="entry name" value="GT4_PimA-like"/>
    <property type="match status" value="1"/>
</dbReference>
<keyword evidence="1" id="KW-0808">Transferase</keyword>
<accession>A0A1M7LWX0</accession>
<dbReference type="PANTHER" id="PTHR12526">
    <property type="entry name" value="GLYCOSYLTRANSFERASE"/>
    <property type="match status" value="1"/>
</dbReference>
<name>A0A1M7LWX0_9GAMM</name>
<dbReference type="SUPFAM" id="SSF53756">
    <property type="entry name" value="UDP-Glycosyltransferase/glycogen phosphorylase"/>
    <property type="match status" value="2"/>
</dbReference>
<dbReference type="Gene3D" id="3.40.50.2000">
    <property type="entry name" value="Glycogen Phosphorylase B"/>
    <property type="match status" value="3"/>
</dbReference>
<dbReference type="GO" id="GO:0016740">
    <property type="term" value="F:transferase activity"/>
    <property type="evidence" value="ECO:0007669"/>
    <property type="project" value="UniProtKB-KW"/>
</dbReference>
<proteinExistence type="predicted"/>
<dbReference type="STRING" id="44933.SAMN05660971_03963"/>
<evidence type="ECO:0000313" key="2">
    <source>
        <dbReference type="Proteomes" id="UP000184123"/>
    </source>
</evidence>
<organism evidence="1 2">
    <name type="scientific">Halomonas cupida</name>
    <dbReference type="NCBI Taxonomy" id="44933"/>
    <lineage>
        <taxon>Bacteria</taxon>
        <taxon>Pseudomonadati</taxon>
        <taxon>Pseudomonadota</taxon>
        <taxon>Gammaproteobacteria</taxon>
        <taxon>Oceanospirillales</taxon>
        <taxon>Halomonadaceae</taxon>
        <taxon>Halomonas</taxon>
    </lineage>
</organism>
<dbReference type="AlphaFoldDB" id="A0A1M7LWX0"/>
<gene>
    <name evidence="1" type="ORF">SAMN05660971_03963</name>
</gene>
<sequence length="734" mass="83254">MSSPPINHKETGGSCKMPELKRVLVCANPDLNYIDGSSIWAQTIALVFAETGLATVDFLAKSTPRRDELYQPLCKHRNINVVNGIREIGSASSMLAKRLTHSEMAEVAVKLEKKNDYDVIIVRGYAIAKELLDSPEVFRKCWIYLTDIPQSVEAYSEAEREEISEIGQRCAQLLCQTSGFRDLWKALVPSLPDEKCKLYPPVIPDIAGEPLPVASRQKQVVYAGKFKPDWMTLEMAETWPELYSNHPDAELRMIGDKIHFDSEGFQHRMKIALEHTPGLKWLGAMSREGVQAELHQARVGLSWRDEAMNETLEYSTKILEYGGAGCGAILNRNPLHEELLGEDYPLFANTQEQYINALDAALADDELAQIAADQLMAVAKLHTFGTRVGEASEWLRLLPDRGKITRSEETRKIRVLVAGHDLKFFTPLQKRLEETGKFEFLVDQWTGHNSHDEKKSLELLPQADVIFCEWCLGNLKWYSHHRLPHQRLVARFHAQEAKLPYMADAKWDAIDHIAFVSEHTRKNALGVFGLEENLTSVIPNGIDIERFCRVKKHGGAEFTLGMIGVVPRSKRLDRAIDTLEKLLDEDERYVLRIKGKHPLDYGWLLSRPDEVQYYKDLMNRVNSDPRLRFKVIFDPPGDDVPQWLSMVGYVFSPSDHESFHMAVGEGIAAGATPVVWNWEGAADIWGEPSVVRDCSEARDLVIKGEVDHSLKFPSSYILESVAERWEELVFGFYS</sequence>
<dbReference type="Proteomes" id="UP000184123">
    <property type="component" value="Unassembled WGS sequence"/>
</dbReference>
<reference evidence="1 2" key="1">
    <citation type="submission" date="2016-11" db="EMBL/GenBank/DDBJ databases">
        <authorList>
            <person name="Jaros S."/>
            <person name="Januszkiewicz K."/>
            <person name="Wedrychowicz H."/>
        </authorList>
    </citation>
    <scope>NUCLEOTIDE SEQUENCE [LARGE SCALE GENOMIC DNA]</scope>
    <source>
        <strain evidence="1 2">DSM 4740</strain>
    </source>
</reference>
<protein>
    <submittedName>
        <fullName evidence="1">Glycosyltransferase involved in cell wall bisynthesis</fullName>
    </submittedName>
</protein>
<dbReference type="EMBL" id="FRCA01000014">
    <property type="protein sequence ID" value="SHM82281.1"/>
    <property type="molecule type" value="Genomic_DNA"/>
</dbReference>
<evidence type="ECO:0000313" key="1">
    <source>
        <dbReference type="EMBL" id="SHM82281.1"/>
    </source>
</evidence>